<organism evidence="2 3">
    <name type="scientific">Limosa lapponica baueri</name>
    <dbReference type="NCBI Taxonomy" id="1758121"/>
    <lineage>
        <taxon>Eukaryota</taxon>
        <taxon>Metazoa</taxon>
        <taxon>Chordata</taxon>
        <taxon>Craniata</taxon>
        <taxon>Vertebrata</taxon>
        <taxon>Euteleostomi</taxon>
        <taxon>Archelosauria</taxon>
        <taxon>Archosauria</taxon>
        <taxon>Dinosauria</taxon>
        <taxon>Saurischia</taxon>
        <taxon>Theropoda</taxon>
        <taxon>Coelurosauria</taxon>
        <taxon>Aves</taxon>
        <taxon>Neognathae</taxon>
        <taxon>Neoaves</taxon>
        <taxon>Charadriiformes</taxon>
        <taxon>Scolopacidae</taxon>
        <taxon>Limosa</taxon>
    </lineage>
</organism>
<feature type="region of interest" description="Disordered" evidence="1">
    <location>
        <begin position="90"/>
        <end position="109"/>
    </location>
</feature>
<evidence type="ECO:0000313" key="2">
    <source>
        <dbReference type="EMBL" id="PKU36721.1"/>
    </source>
</evidence>
<dbReference type="EMBL" id="KZ507501">
    <property type="protein sequence ID" value="PKU36721.1"/>
    <property type="molecule type" value="Genomic_DNA"/>
</dbReference>
<evidence type="ECO:0000256" key="1">
    <source>
        <dbReference type="SAM" id="MobiDB-lite"/>
    </source>
</evidence>
<sequence>MFLLLRPEFPPVSPLFQSRTMPEGPLLFAISIQRRTPSPEEDAFCDKTLLKSKLLLAVMKFVSIASHSIWGKETHSASMWVMQKVKSEKETGGNWSTAQDPSQASCQQGGSILHAAAQLGRLAISLSAKPTQQEKLLGKDTAEETSEN</sequence>
<keyword evidence="3" id="KW-1185">Reference proteome</keyword>
<dbReference type="Proteomes" id="UP000233556">
    <property type="component" value="Unassembled WGS sequence"/>
</dbReference>
<gene>
    <name evidence="2" type="ORF">llap_12976</name>
</gene>
<reference evidence="3" key="2">
    <citation type="submission" date="2017-12" db="EMBL/GenBank/DDBJ databases">
        <title>Genome sequence of the Bar-tailed Godwit (Limosa lapponica baueri).</title>
        <authorList>
            <person name="Lima N.C.B."/>
            <person name="Parody-Merino A.M."/>
            <person name="Battley P.F."/>
            <person name="Fidler A.E."/>
            <person name="Prosdocimi F."/>
        </authorList>
    </citation>
    <scope>NUCLEOTIDE SEQUENCE [LARGE SCALE GENOMIC DNA]</scope>
</reference>
<reference evidence="3" key="1">
    <citation type="submission" date="2017-11" db="EMBL/GenBank/DDBJ databases">
        <authorList>
            <person name="Lima N.C."/>
            <person name="Parody-Merino A.M."/>
            <person name="Battley P.F."/>
            <person name="Fidler A.E."/>
            <person name="Prosdocimi F."/>
        </authorList>
    </citation>
    <scope>NUCLEOTIDE SEQUENCE [LARGE SCALE GENOMIC DNA]</scope>
</reference>
<feature type="compositionally biased region" description="Polar residues" evidence="1">
    <location>
        <begin position="93"/>
        <end position="109"/>
    </location>
</feature>
<accession>A0A2I0TSF6</accession>
<protein>
    <submittedName>
        <fullName evidence="2">Uncharacterized protein</fullName>
    </submittedName>
</protein>
<dbReference type="AlphaFoldDB" id="A0A2I0TSF6"/>
<evidence type="ECO:0000313" key="3">
    <source>
        <dbReference type="Proteomes" id="UP000233556"/>
    </source>
</evidence>
<proteinExistence type="predicted"/>
<name>A0A2I0TSF6_LIMLA</name>